<dbReference type="OrthoDB" id="7066780at2"/>
<feature type="domain" description="RecX first three-helical" evidence="8">
    <location>
        <begin position="9"/>
        <end position="46"/>
    </location>
</feature>
<proteinExistence type="inferred from homology"/>
<dbReference type="InterPro" id="IPR003783">
    <property type="entry name" value="Regulatory_RecX"/>
</dbReference>
<evidence type="ECO:0000313" key="11">
    <source>
        <dbReference type="Proteomes" id="UP000196125"/>
    </source>
</evidence>
<reference evidence="10 11" key="1">
    <citation type="submission" date="2017-05" db="EMBL/GenBank/DDBJ databases">
        <authorList>
            <person name="Song R."/>
            <person name="Chenine A.L."/>
            <person name="Ruprecht R.M."/>
        </authorList>
    </citation>
    <scope>NUCLEOTIDE SEQUENCE [LARGE SCALE GENOMIC DNA]</scope>
    <source>
        <strain evidence="10 11">CECT 7927</strain>
    </source>
</reference>
<dbReference type="InterPro" id="IPR053924">
    <property type="entry name" value="RecX_HTH_2nd"/>
</dbReference>
<accession>A0A1Y6IUM7</accession>
<dbReference type="Gene3D" id="1.10.10.10">
    <property type="entry name" value="Winged helix-like DNA-binding domain superfamily/Winged helix DNA-binding domain"/>
    <property type="match status" value="3"/>
</dbReference>
<comment type="similarity">
    <text evidence="2 5">Belongs to the RecX family.</text>
</comment>
<dbReference type="InterPro" id="IPR053926">
    <property type="entry name" value="RecX_HTH_1st"/>
</dbReference>
<evidence type="ECO:0000313" key="9">
    <source>
        <dbReference type="EMBL" id="MDW6001782.1"/>
    </source>
</evidence>
<dbReference type="PANTHER" id="PTHR33602:SF1">
    <property type="entry name" value="REGULATORY PROTEIN RECX FAMILY PROTEIN"/>
    <property type="match status" value="1"/>
</dbReference>
<dbReference type="Proteomes" id="UP001283366">
    <property type="component" value="Unassembled WGS sequence"/>
</dbReference>
<gene>
    <name evidence="5 10" type="primary">recX</name>
    <name evidence="9" type="ORF">SBX37_02585</name>
    <name evidence="10" type="ORF">VIM7927_01434</name>
</gene>
<dbReference type="Proteomes" id="UP000196125">
    <property type="component" value="Unassembled WGS sequence"/>
</dbReference>
<evidence type="ECO:0000256" key="5">
    <source>
        <dbReference type="HAMAP-Rule" id="MF_01114"/>
    </source>
</evidence>
<evidence type="ECO:0000313" key="12">
    <source>
        <dbReference type="Proteomes" id="UP001283366"/>
    </source>
</evidence>
<dbReference type="RefSeq" id="WP_087480257.1">
    <property type="nucleotide sequence ID" value="NZ_AP024883.1"/>
</dbReference>
<keyword evidence="12" id="KW-1185">Reference proteome</keyword>
<evidence type="ECO:0000256" key="1">
    <source>
        <dbReference type="ARBA" id="ARBA00004496"/>
    </source>
</evidence>
<organism evidence="10 11">
    <name type="scientific">Vibrio mangrovi</name>
    <dbReference type="NCBI Taxonomy" id="474394"/>
    <lineage>
        <taxon>Bacteria</taxon>
        <taxon>Pseudomonadati</taxon>
        <taxon>Pseudomonadota</taxon>
        <taxon>Gammaproteobacteria</taxon>
        <taxon>Vibrionales</taxon>
        <taxon>Vibrionaceae</taxon>
        <taxon>Vibrio</taxon>
    </lineage>
</organism>
<evidence type="ECO:0000259" key="7">
    <source>
        <dbReference type="Pfam" id="PF21981"/>
    </source>
</evidence>
<dbReference type="GO" id="GO:0006282">
    <property type="term" value="P:regulation of DNA repair"/>
    <property type="evidence" value="ECO:0007669"/>
    <property type="project" value="UniProtKB-UniRule"/>
</dbReference>
<sequence length="152" mass="17891">MYRERSRSCLETAVQLLSRRDHGRAELFRKLLTKGFAEDEVSHAIQSCEQHGYLDDTRYVQGMIRHHIAKGHGELRIQQTLKQKQIDETVVAEQLALTDVDWFELARSTAERKFGEQITTKDPKVYAKQVRFLQYRGFNFEQIQYALDSRDQ</sequence>
<dbReference type="AlphaFoldDB" id="A0A1Y6IUM7"/>
<evidence type="ECO:0000256" key="2">
    <source>
        <dbReference type="ARBA" id="ARBA00009695"/>
    </source>
</evidence>
<evidence type="ECO:0000256" key="4">
    <source>
        <dbReference type="ARBA" id="ARBA00022490"/>
    </source>
</evidence>
<evidence type="ECO:0000259" key="6">
    <source>
        <dbReference type="Pfam" id="PF02631"/>
    </source>
</evidence>
<evidence type="ECO:0000256" key="3">
    <source>
        <dbReference type="ARBA" id="ARBA00018111"/>
    </source>
</evidence>
<dbReference type="Pfam" id="PF21981">
    <property type="entry name" value="RecX_HTH3"/>
    <property type="match status" value="1"/>
</dbReference>
<protein>
    <recommendedName>
        <fullName evidence="3 5">Regulatory protein RecX</fullName>
    </recommendedName>
</protein>
<dbReference type="PANTHER" id="PTHR33602">
    <property type="entry name" value="REGULATORY PROTEIN RECX FAMILY PROTEIN"/>
    <property type="match status" value="1"/>
</dbReference>
<dbReference type="InterPro" id="IPR036388">
    <property type="entry name" value="WH-like_DNA-bd_sf"/>
</dbReference>
<dbReference type="Pfam" id="PF02631">
    <property type="entry name" value="RecX_HTH2"/>
    <property type="match status" value="1"/>
</dbReference>
<dbReference type="HAMAP" id="MF_01114">
    <property type="entry name" value="RecX"/>
    <property type="match status" value="1"/>
</dbReference>
<dbReference type="EMBL" id="JAWRCO010000001">
    <property type="protein sequence ID" value="MDW6001782.1"/>
    <property type="molecule type" value="Genomic_DNA"/>
</dbReference>
<evidence type="ECO:0000259" key="8">
    <source>
        <dbReference type="Pfam" id="PF21982"/>
    </source>
</evidence>
<feature type="domain" description="RecX second three-helical" evidence="6">
    <location>
        <begin position="55"/>
        <end position="93"/>
    </location>
</feature>
<comment type="subcellular location">
    <subcellularLocation>
        <location evidence="1 5">Cytoplasm</location>
    </subcellularLocation>
</comment>
<keyword evidence="4 5" id="KW-0963">Cytoplasm</keyword>
<comment type="function">
    <text evidence="5">Modulates RecA activity.</text>
</comment>
<name>A0A1Y6IUM7_9VIBR</name>
<dbReference type="NCBIfam" id="NF001057">
    <property type="entry name" value="PRK00117.3-3"/>
    <property type="match status" value="1"/>
</dbReference>
<dbReference type="EMBL" id="FXXI01000002">
    <property type="protein sequence ID" value="SMS00192.1"/>
    <property type="molecule type" value="Genomic_DNA"/>
</dbReference>
<dbReference type="InterPro" id="IPR053925">
    <property type="entry name" value="RecX_HTH_3rd"/>
</dbReference>
<dbReference type="Pfam" id="PF21982">
    <property type="entry name" value="RecX_HTH1"/>
    <property type="match status" value="1"/>
</dbReference>
<feature type="domain" description="RecX third three-helical" evidence="7">
    <location>
        <begin position="100"/>
        <end position="147"/>
    </location>
</feature>
<evidence type="ECO:0000313" key="10">
    <source>
        <dbReference type="EMBL" id="SMS00192.1"/>
    </source>
</evidence>
<reference evidence="9 12" key="2">
    <citation type="submission" date="2023-11" db="EMBL/GenBank/DDBJ databases">
        <title>Plant-associative lifestyle of Vibrio porteresiae and its evolutionary dynamics.</title>
        <authorList>
            <person name="Rameshkumar N."/>
            <person name="Kirti K."/>
        </authorList>
    </citation>
    <scope>NUCLEOTIDE SEQUENCE [LARGE SCALE GENOMIC DNA]</scope>
    <source>
        <strain evidence="9 12">MSSRF38</strain>
    </source>
</reference>
<dbReference type="GO" id="GO:0005737">
    <property type="term" value="C:cytoplasm"/>
    <property type="evidence" value="ECO:0007669"/>
    <property type="project" value="UniProtKB-SubCell"/>
</dbReference>